<evidence type="ECO:0000313" key="2">
    <source>
        <dbReference type="EMBL" id="EIW82544.1"/>
    </source>
</evidence>
<feature type="region of interest" description="Disordered" evidence="1">
    <location>
        <begin position="1"/>
        <end position="29"/>
    </location>
</feature>
<gene>
    <name evidence="2" type="ORF">CONPUDRAFT_143513</name>
</gene>
<sequence>MAPQRVVNPPPASGSLSPPETIMEEAKRQGALARKCHELEAKNSVLQEKLDRLLQQNEQMQTNQDVQGEQDAEGRDADADDERDERKKSIKEAGIRTAQIFVIQFCLWTVSDDFNTGAAVDDNEPQDAIHRFGSSHGLLQGQLRDLVACIAEKYDASFRRTSLFNRLFLSQMGDQRSQMIKRVRREAAAEIFGPEITRWLKDPSLRKEHLRKLLGWTRGDDSSVGRYSPLDAPLIHECSIAPYGFDLQTAFLGEIPMKVYAAITRGTTAVQYIEKGHATGAKGSYLSKILSLQNVYPGSIAGACTLACFALSEDTNFVRNDGPTGIDWLEWQNQYLRVLIDGLEKEREPILRVFKTWDMVFYPGTADRGLGARLLEQNKDHGVMLGDGMERALAQVGDAGRVGDDNNGRQLATDSNDGDTKLRRAVIQSSRRGQLSGAEDDGSGDGKGSDDEEQDQDEDRNAPHRNQRGKKRGEGAVRDDDSESESREQPPSKATRSHKDH</sequence>
<dbReference type="EMBL" id="JH711577">
    <property type="protein sequence ID" value="EIW82544.1"/>
    <property type="molecule type" value="Genomic_DNA"/>
</dbReference>
<dbReference type="AlphaFoldDB" id="A0A5M3MUW7"/>
<feature type="compositionally biased region" description="Polar residues" evidence="1">
    <location>
        <begin position="54"/>
        <end position="67"/>
    </location>
</feature>
<reference evidence="3" key="1">
    <citation type="journal article" date="2012" name="Science">
        <title>The Paleozoic origin of enzymatic lignin decomposition reconstructed from 31 fungal genomes.</title>
        <authorList>
            <person name="Floudas D."/>
            <person name="Binder M."/>
            <person name="Riley R."/>
            <person name="Barry K."/>
            <person name="Blanchette R.A."/>
            <person name="Henrissat B."/>
            <person name="Martinez A.T."/>
            <person name="Otillar R."/>
            <person name="Spatafora J.W."/>
            <person name="Yadav J.S."/>
            <person name="Aerts A."/>
            <person name="Benoit I."/>
            <person name="Boyd A."/>
            <person name="Carlson A."/>
            <person name="Copeland A."/>
            <person name="Coutinho P.M."/>
            <person name="de Vries R.P."/>
            <person name="Ferreira P."/>
            <person name="Findley K."/>
            <person name="Foster B."/>
            <person name="Gaskell J."/>
            <person name="Glotzer D."/>
            <person name="Gorecki P."/>
            <person name="Heitman J."/>
            <person name="Hesse C."/>
            <person name="Hori C."/>
            <person name="Igarashi K."/>
            <person name="Jurgens J.A."/>
            <person name="Kallen N."/>
            <person name="Kersten P."/>
            <person name="Kohler A."/>
            <person name="Kuees U."/>
            <person name="Kumar T.K.A."/>
            <person name="Kuo A."/>
            <person name="LaButti K."/>
            <person name="Larrondo L.F."/>
            <person name="Lindquist E."/>
            <person name="Ling A."/>
            <person name="Lombard V."/>
            <person name="Lucas S."/>
            <person name="Lundell T."/>
            <person name="Martin R."/>
            <person name="McLaughlin D.J."/>
            <person name="Morgenstern I."/>
            <person name="Morin E."/>
            <person name="Murat C."/>
            <person name="Nagy L.G."/>
            <person name="Nolan M."/>
            <person name="Ohm R.A."/>
            <person name="Patyshakuliyeva A."/>
            <person name="Rokas A."/>
            <person name="Ruiz-Duenas F.J."/>
            <person name="Sabat G."/>
            <person name="Salamov A."/>
            <person name="Samejima M."/>
            <person name="Schmutz J."/>
            <person name="Slot J.C."/>
            <person name="St John F."/>
            <person name="Stenlid J."/>
            <person name="Sun H."/>
            <person name="Sun S."/>
            <person name="Syed K."/>
            <person name="Tsang A."/>
            <person name="Wiebenga A."/>
            <person name="Young D."/>
            <person name="Pisabarro A."/>
            <person name="Eastwood D.C."/>
            <person name="Martin F."/>
            <person name="Cullen D."/>
            <person name="Grigoriev I.V."/>
            <person name="Hibbett D.S."/>
        </authorList>
    </citation>
    <scope>NUCLEOTIDE SEQUENCE [LARGE SCALE GENOMIC DNA]</scope>
    <source>
        <strain evidence="3">RWD-64-598 SS2</strain>
    </source>
</reference>
<dbReference type="OrthoDB" id="3248009at2759"/>
<dbReference type="Proteomes" id="UP000053558">
    <property type="component" value="Unassembled WGS sequence"/>
</dbReference>
<dbReference type="RefSeq" id="XP_007768172.1">
    <property type="nucleotide sequence ID" value="XM_007769982.1"/>
</dbReference>
<accession>A0A5M3MUW7</accession>
<evidence type="ECO:0000313" key="3">
    <source>
        <dbReference type="Proteomes" id="UP000053558"/>
    </source>
</evidence>
<feature type="region of interest" description="Disordered" evidence="1">
    <location>
        <begin position="50"/>
        <end position="90"/>
    </location>
</feature>
<dbReference type="GeneID" id="19201855"/>
<protein>
    <submittedName>
        <fullName evidence="2">Uncharacterized protein</fullName>
    </submittedName>
</protein>
<name>A0A5M3MUW7_CONPW</name>
<comment type="caution">
    <text evidence="2">The sequence shown here is derived from an EMBL/GenBank/DDBJ whole genome shotgun (WGS) entry which is preliminary data.</text>
</comment>
<keyword evidence="3" id="KW-1185">Reference proteome</keyword>
<feature type="region of interest" description="Disordered" evidence="1">
    <location>
        <begin position="399"/>
        <end position="501"/>
    </location>
</feature>
<feature type="compositionally biased region" description="Basic and acidic residues" evidence="1">
    <location>
        <begin position="472"/>
        <end position="490"/>
    </location>
</feature>
<evidence type="ECO:0000256" key="1">
    <source>
        <dbReference type="SAM" id="MobiDB-lite"/>
    </source>
</evidence>
<dbReference type="KEGG" id="cput:CONPUDRAFT_143513"/>
<organism evidence="2 3">
    <name type="scientific">Coniophora puteana (strain RWD-64-598)</name>
    <name type="common">Brown rot fungus</name>
    <dbReference type="NCBI Taxonomy" id="741705"/>
    <lineage>
        <taxon>Eukaryota</taxon>
        <taxon>Fungi</taxon>
        <taxon>Dikarya</taxon>
        <taxon>Basidiomycota</taxon>
        <taxon>Agaricomycotina</taxon>
        <taxon>Agaricomycetes</taxon>
        <taxon>Agaricomycetidae</taxon>
        <taxon>Boletales</taxon>
        <taxon>Coniophorineae</taxon>
        <taxon>Coniophoraceae</taxon>
        <taxon>Coniophora</taxon>
    </lineage>
</organism>
<proteinExistence type="predicted"/>